<accession>A0ACB8UZS7</accession>
<name>A0ACB8UZS7_9EURO</name>
<evidence type="ECO:0000313" key="1">
    <source>
        <dbReference type="EMBL" id="KAI2389226.1"/>
    </source>
</evidence>
<gene>
    <name evidence="1" type="ORF">LOY88_002192</name>
</gene>
<dbReference type="EMBL" id="JALBCA010000025">
    <property type="protein sequence ID" value="KAI2389226.1"/>
    <property type="molecule type" value="Genomic_DNA"/>
</dbReference>
<protein>
    <submittedName>
        <fullName evidence="1">Uncharacterized protein</fullName>
    </submittedName>
</protein>
<reference evidence="1" key="1">
    <citation type="journal article" date="2022" name="bioRxiv">
        <title>Population genetic analysis of Ophidiomyces ophidiicola, the causative agent of snake fungal disease, indicates recent introductions to the USA.</title>
        <authorList>
            <person name="Ladner J.T."/>
            <person name="Palmer J.M."/>
            <person name="Ettinger C.L."/>
            <person name="Stajich J.E."/>
            <person name="Farrell T.M."/>
            <person name="Glorioso B.M."/>
            <person name="Lawson B."/>
            <person name="Price S.J."/>
            <person name="Stengle A.G."/>
            <person name="Grear D.A."/>
            <person name="Lorch J.M."/>
        </authorList>
    </citation>
    <scope>NUCLEOTIDE SEQUENCE</scope>
    <source>
        <strain evidence="1">NWHC 24266-5</strain>
    </source>
</reference>
<sequence length="305" mass="34047">MSSRANRAARLPRFLMSNVVCNREGPDWMDGIATLDFDCFPLFRHVIPEPLLASTNLPPFYRLLSDEQVSALVSWASKGNMSKELLGVYWPGDFNGDGKVKKNRRPWKQGENKSMATRPLFWTHQSCGRPMEDMTLLSPDASTSSSKRKRSEENETVHIKPSKLVLLRDEKDSEKIVELQYEVDQLQAALKCSQAKQQGLLSQMDQVETAMSVRSELVTNAIVNYHLSLANLQILSPAIASLVDETVSPDDIAVAAGGHATLDHRVRVVKEVASRLKIPISVLPDDTEDEEDEVVPLKRPAKGKK</sequence>
<proteinExistence type="predicted"/>
<organism evidence="1">
    <name type="scientific">Ophidiomyces ophidiicola</name>
    <dbReference type="NCBI Taxonomy" id="1387563"/>
    <lineage>
        <taxon>Eukaryota</taxon>
        <taxon>Fungi</taxon>
        <taxon>Dikarya</taxon>
        <taxon>Ascomycota</taxon>
        <taxon>Pezizomycotina</taxon>
        <taxon>Eurotiomycetes</taxon>
        <taxon>Eurotiomycetidae</taxon>
        <taxon>Onygenales</taxon>
        <taxon>Onygenaceae</taxon>
        <taxon>Ophidiomyces</taxon>
    </lineage>
</organism>
<comment type="caution">
    <text evidence="1">The sequence shown here is derived from an EMBL/GenBank/DDBJ whole genome shotgun (WGS) entry which is preliminary data.</text>
</comment>